<protein>
    <submittedName>
        <fullName evidence="1">Uncharacterized protein</fullName>
    </submittedName>
</protein>
<accession>A0A448X2Z7</accession>
<reference evidence="1" key="1">
    <citation type="submission" date="2018-11" db="EMBL/GenBank/DDBJ databases">
        <authorList>
            <consortium name="Pathogen Informatics"/>
        </authorList>
    </citation>
    <scope>NUCLEOTIDE SEQUENCE</scope>
</reference>
<sequence>MTQLAKHFSLLTSPLTNFYSFYSARGGSFNHHSHFQHNQYTSHHHHGHTSNYRPFTSGFQVTSSTLPASTASISTTSVATTVTSSPSVSSSSFSNGTTAGTSATIDAQASSNNNNTNNSAAVCPVSRSGCQASYVKSPLSSDSSASGHTSQNKLHSHQSAGTTVIELSECSLKQPQFPGQPLTHSTNSRSLLSSSPCLSSSLPEAIAADSIDDQHFYHHSDRYQTLQCHQNHVNNIIILFFH</sequence>
<dbReference type="EMBL" id="CAAALY010081652">
    <property type="protein sequence ID" value="VEL26634.1"/>
    <property type="molecule type" value="Genomic_DNA"/>
</dbReference>
<name>A0A448X2Z7_9PLAT</name>
<keyword evidence="2" id="KW-1185">Reference proteome</keyword>
<evidence type="ECO:0000313" key="1">
    <source>
        <dbReference type="EMBL" id="VEL26634.1"/>
    </source>
</evidence>
<organism evidence="1 2">
    <name type="scientific">Protopolystoma xenopodis</name>
    <dbReference type="NCBI Taxonomy" id="117903"/>
    <lineage>
        <taxon>Eukaryota</taxon>
        <taxon>Metazoa</taxon>
        <taxon>Spiralia</taxon>
        <taxon>Lophotrochozoa</taxon>
        <taxon>Platyhelminthes</taxon>
        <taxon>Monogenea</taxon>
        <taxon>Polyopisthocotylea</taxon>
        <taxon>Polystomatidea</taxon>
        <taxon>Polystomatidae</taxon>
        <taxon>Protopolystoma</taxon>
    </lineage>
</organism>
<comment type="caution">
    <text evidence="1">The sequence shown here is derived from an EMBL/GenBank/DDBJ whole genome shotgun (WGS) entry which is preliminary data.</text>
</comment>
<dbReference type="Proteomes" id="UP000784294">
    <property type="component" value="Unassembled WGS sequence"/>
</dbReference>
<dbReference type="AlphaFoldDB" id="A0A448X2Z7"/>
<evidence type="ECO:0000313" key="2">
    <source>
        <dbReference type="Proteomes" id="UP000784294"/>
    </source>
</evidence>
<gene>
    <name evidence="1" type="ORF">PXEA_LOCUS20074</name>
</gene>
<proteinExistence type="predicted"/>